<dbReference type="EMBL" id="KZ451917">
    <property type="protein sequence ID" value="PKA62345.1"/>
    <property type="molecule type" value="Genomic_DNA"/>
</dbReference>
<reference evidence="1 2" key="1">
    <citation type="journal article" date="2017" name="Nature">
        <title>The Apostasia genome and the evolution of orchids.</title>
        <authorList>
            <person name="Zhang G.Q."/>
            <person name="Liu K.W."/>
            <person name="Li Z."/>
            <person name="Lohaus R."/>
            <person name="Hsiao Y.Y."/>
            <person name="Niu S.C."/>
            <person name="Wang J.Y."/>
            <person name="Lin Y.C."/>
            <person name="Xu Q."/>
            <person name="Chen L.J."/>
            <person name="Yoshida K."/>
            <person name="Fujiwara S."/>
            <person name="Wang Z.W."/>
            <person name="Zhang Y.Q."/>
            <person name="Mitsuda N."/>
            <person name="Wang M."/>
            <person name="Liu G.H."/>
            <person name="Pecoraro L."/>
            <person name="Huang H.X."/>
            <person name="Xiao X.J."/>
            <person name="Lin M."/>
            <person name="Wu X.Y."/>
            <person name="Wu W.L."/>
            <person name="Chen Y.Y."/>
            <person name="Chang S.B."/>
            <person name="Sakamoto S."/>
            <person name="Ohme-Takagi M."/>
            <person name="Yagi M."/>
            <person name="Zeng S.J."/>
            <person name="Shen C.Y."/>
            <person name="Yeh C.M."/>
            <person name="Luo Y.B."/>
            <person name="Tsai W.C."/>
            <person name="Van de Peer Y."/>
            <person name="Liu Z.J."/>
        </authorList>
    </citation>
    <scope>NUCLEOTIDE SEQUENCE [LARGE SCALE GENOMIC DNA]</scope>
    <source>
        <strain evidence="2">cv. Shenzhen</strain>
        <tissue evidence="1">Stem</tissue>
    </source>
</reference>
<organism evidence="1 2">
    <name type="scientific">Apostasia shenzhenica</name>
    <dbReference type="NCBI Taxonomy" id="1088818"/>
    <lineage>
        <taxon>Eukaryota</taxon>
        <taxon>Viridiplantae</taxon>
        <taxon>Streptophyta</taxon>
        <taxon>Embryophyta</taxon>
        <taxon>Tracheophyta</taxon>
        <taxon>Spermatophyta</taxon>
        <taxon>Magnoliopsida</taxon>
        <taxon>Liliopsida</taxon>
        <taxon>Asparagales</taxon>
        <taxon>Orchidaceae</taxon>
        <taxon>Apostasioideae</taxon>
        <taxon>Apostasia</taxon>
    </lineage>
</organism>
<proteinExistence type="predicted"/>
<dbReference type="AlphaFoldDB" id="A0A2I0B3I4"/>
<evidence type="ECO:0000313" key="2">
    <source>
        <dbReference type="Proteomes" id="UP000236161"/>
    </source>
</evidence>
<keyword evidence="2" id="KW-1185">Reference proteome</keyword>
<sequence>MRPRDLRSLCDVSLTRKLFWAFGTPGIACCGGLHKYESSGKPRIAFVRMLDWEIWTALAVFVAVSSCCPRNGRRCLAPNQSSRELLVGALEIVRMCYDVVVSSKALRLPLHLEFVELPASRAQAKSSECILEICRVAGVPGTCADSVMSPRCVSFLGPSGPLGLHVVGDHIGIMSLGRTLSCLRAKVGLGNLDCPRGLCCGFLVLSSRRPL</sequence>
<gene>
    <name evidence="1" type="ORF">AXF42_Ash009229</name>
</gene>
<name>A0A2I0B3I4_9ASPA</name>
<evidence type="ECO:0000313" key="1">
    <source>
        <dbReference type="EMBL" id="PKA62345.1"/>
    </source>
</evidence>
<protein>
    <submittedName>
        <fullName evidence="1">Uncharacterized protein</fullName>
    </submittedName>
</protein>
<dbReference type="Proteomes" id="UP000236161">
    <property type="component" value="Unassembled WGS sequence"/>
</dbReference>
<accession>A0A2I0B3I4</accession>